<evidence type="ECO:0000313" key="9">
    <source>
        <dbReference type="Proteomes" id="UP001222030"/>
    </source>
</evidence>
<proteinExistence type="inferred from homology"/>
<keyword evidence="9" id="KW-1185">Reference proteome</keyword>
<dbReference type="Proteomes" id="UP001222030">
    <property type="component" value="Unassembled WGS sequence"/>
</dbReference>
<protein>
    <recommendedName>
        <fullName evidence="5">Flagellar hook-associated protein 2</fullName>
        <shortName evidence="5">HAP2</shortName>
    </recommendedName>
    <alternativeName>
        <fullName evidence="5">Flagellar cap protein</fullName>
    </alternativeName>
</protein>
<gene>
    <name evidence="8" type="primary">fliD</name>
    <name evidence="8" type="ORF">PQU96_00440</name>
</gene>
<feature type="domain" description="Flagellar hook-associated protein 2 C-terminal" evidence="7">
    <location>
        <begin position="668"/>
        <end position="740"/>
    </location>
</feature>
<comment type="function">
    <text evidence="5">Required for morphogenesis and for the elongation of the flagellar filament by facilitating polymerization of the flagellin monomers at the tip of growing filament. Forms a capping structure, which prevents flagellin subunits (transported through the central channel of the flagellum) from leaking out without polymerization at the distal end.</text>
</comment>
<feature type="domain" description="Flagellar hook-associated protein 2 C-terminal" evidence="7">
    <location>
        <begin position="232"/>
        <end position="390"/>
    </location>
</feature>
<dbReference type="InterPro" id="IPR010809">
    <property type="entry name" value="FliD_C"/>
</dbReference>
<comment type="caution">
    <text evidence="8">The sequence shown here is derived from an EMBL/GenBank/DDBJ whole genome shotgun (WGS) entry which is preliminary data.</text>
</comment>
<organism evidence="8 9">
    <name type="scientific">Vogesella margarita</name>
    <dbReference type="NCBI Taxonomy" id="2984199"/>
    <lineage>
        <taxon>Bacteria</taxon>
        <taxon>Pseudomonadati</taxon>
        <taxon>Pseudomonadota</taxon>
        <taxon>Betaproteobacteria</taxon>
        <taxon>Neisseriales</taxon>
        <taxon>Chromobacteriaceae</taxon>
        <taxon>Vogesella</taxon>
    </lineage>
</organism>
<comment type="subunit">
    <text evidence="2 5">Homopentamer.</text>
</comment>
<dbReference type="Pfam" id="PF07195">
    <property type="entry name" value="FliD_C"/>
    <property type="match status" value="2"/>
</dbReference>
<comment type="subcellular location">
    <subcellularLocation>
        <location evidence="5">Secreted</location>
    </subcellularLocation>
    <subcellularLocation>
        <location evidence="5">Bacterial flagellum</location>
    </subcellularLocation>
</comment>
<keyword evidence="8" id="KW-0966">Cell projection</keyword>
<evidence type="ECO:0000259" key="7">
    <source>
        <dbReference type="Pfam" id="PF07195"/>
    </source>
</evidence>
<keyword evidence="8" id="KW-0969">Cilium</keyword>
<evidence type="ECO:0000256" key="1">
    <source>
        <dbReference type="ARBA" id="ARBA00009764"/>
    </source>
</evidence>
<evidence type="ECO:0000313" key="8">
    <source>
        <dbReference type="EMBL" id="MDC7712602.1"/>
    </source>
</evidence>
<feature type="domain" description="Flagellar hook-associated protein 2 N-terminal" evidence="6">
    <location>
        <begin position="11"/>
        <end position="108"/>
    </location>
</feature>
<comment type="similarity">
    <text evidence="1 5">Belongs to the FliD family.</text>
</comment>
<dbReference type="InterPro" id="IPR003481">
    <property type="entry name" value="FliD_N"/>
</dbReference>
<keyword evidence="4 5" id="KW-0975">Bacterial flagellum</keyword>
<name>A0ABT5IJA1_9NEIS</name>
<dbReference type="InterPro" id="IPR040026">
    <property type="entry name" value="FliD"/>
</dbReference>
<accession>A0ABT5IJA1</accession>
<evidence type="ECO:0000256" key="5">
    <source>
        <dbReference type="RuleBase" id="RU362066"/>
    </source>
</evidence>
<evidence type="ECO:0000256" key="4">
    <source>
        <dbReference type="ARBA" id="ARBA00023143"/>
    </source>
</evidence>
<dbReference type="Pfam" id="PF02465">
    <property type="entry name" value="FliD_N"/>
    <property type="match status" value="1"/>
</dbReference>
<keyword evidence="5" id="KW-0964">Secreted</keyword>
<evidence type="ECO:0000259" key="6">
    <source>
        <dbReference type="Pfam" id="PF02465"/>
    </source>
</evidence>
<dbReference type="RefSeq" id="WP_272770346.1">
    <property type="nucleotide sequence ID" value="NZ_JAQQLE010000001.1"/>
</dbReference>
<dbReference type="PANTHER" id="PTHR30288">
    <property type="entry name" value="FLAGELLAR CAP/ASSEMBLY PROTEIN FLID"/>
    <property type="match status" value="1"/>
</dbReference>
<sequence>MMALSVGGLGSNLPVDDLITKLMAIERQPLQKLQKQELTLNAKIASLGQVKGALSSFQTTVKSLTDPAKFSSINITSSDATVASASTTSNKVSPSSYGLEVTQLAQAQRLVTKTGFASTSTAIGGGSLTFSFGEQNGSAFVDNPNKSSRTVSIPPNATLATIRDSINKANIGVSANIVNDGINGNRLVYSVADTGVQNGLKITAAGDNGALSSLTYDPAAGASANMTQLQAATNAKLTLDGIAIEKASNTISDAIEGVSFSLSKVGSSRVTITQSSGDAKKNIESFVKAYNDLNKTLDDVSAIGKDAPKPGEQRPTSPLSNEFVIRSIKTSLRTSFNTVATGLSGAVKLPSDVGITFDRSGKLTLDSTKLEKALKDDPQAVASLFGATAQPTDKQISFLGSTNQTTVGSYDVKISAMNYGVVQGAAVNFSSPVSVGAFDLSIDGVSKSFSGLPAASYSSATSAAVDLQSTINRSYMGVTGTPTFPQLVGANNFAITVDGVSKSGLSIPEANYADGDDLKTALQATLDTAFGSGKAVVENNGGVIRILSAGSTNSSIVTMGAGLEFAGFTSAQTDATRPSVTVSVDSATGALQIASNKKGASSTVTVSSGLASLGFADGMTNTGKASVEGTIGGFAVTSVGSRLTGNSGTPIDGLSIDITGGATGDRGSVNFTRGFAWALDKALTDLQGTNGPIASRQQGINTSLKLISKQQTAVSQRIDDTEARLRKQFNAMDEAVSKLTALGNYVTQQMQAFQNAKG</sequence>
<dbReference type="PANTHER" id="PTHR30288:SF0">
    <property type="entry name" value="FLAGELLAR HOOK-ASSOCIATED PROTEIN 2"/>
    <property type="match status" value="1"/>
</dbReference>
<dbReference type="EMBL" id="JAQQLE010000001">
    <property type="protein sequence ID" value="MDC7712602.1"/>
    <property type="molecule type" value="Genomic_DNA"/>
</dbReference>
<keyword evidence="8" id="KW-0282">Flagellum</keyword>
<evidence type="ECO:0000256" key="3">
    <source>
        <dbReference type="ARBA" id="ARBA00023054"/>
    </source>
</evidence>
<keyword evidence="3" id="KW-0175">Coiled coil</keyword>
<reference evidence="8 9" key="1">
    <citation type="submission" date="2023-01" db="EMBL/GenBank/DDBJ databases">
        <title>Novel species of the genus Vogesella isolated from rivers.</title>
        <authorList>
            <person name="Lu H."/>
        </authorList>
    </citation>
    <scope>NUCLEOTIDE SEQUENCE [LARGE SCALE GENOMIC DNA]</scope>
    <source>
        <strain evidence="8 9">LYT5W</strain>
    </source>
</reference>
<evidence type="ECO:0000256" key="2">
    <source>
        <dbReference type="ARBA" id="ARBA00011255"/>
    </source>
</evidence>